<accession>A0A6H9YJ76</accession>
<protein>
    <submittedName>
        <fullName evidence="1">Uncharacterized protein</fullName>
    </submittedName>
</protein>
<proteinExistence type="predicted"/>
<comment type="caution">
    <text evidence="1">The sequence shown here is derived from an EMBL/GenBank/DDBJ whole genome shotgun (WGS) entry which is preliminary data.</text>
</comment>
<name>A0A6H9YJ76_9ACTN</name>
<dbReference type="AlphaFoldDB" id="A0A6H9YJ76"/>
<gene>
    <name evidence="1" type="ORF">F8566_26300</name>
</gene>
<reference evidence="1 2" key="1">
    <citation type="submission" date="2019-09" db="EMBL/GenBank/DDBJ databases">
        <title>Actinomadura physcomitrii sp. nov., a novel actinomycete isolated from moss [Physcomitrium sphaericum (Ludw) Fuernr].</title>
        <authorList>
            <person name="Zhuang X."/>
            <person name="Liu C."/>
        </authorList>
    </citation>
    <scope>NUCLEOTIDE SEQUENCE [LARGE SCALE GENOMIC DNA]</scope>
    <source>
        <strain evidence="1 2">HMC1</strain>
    </source>
</reference>
<dbReference type="Proteomes" id="UP000468735">
    <property type="component" value="Unassembled WGS sequence"/>
</dbReference>
<sequence length="205" mass="22295">MERVDAEQVTLLREVLAATGWLERTGEFGRALRVSVRTPGGLLLVGTPAEDPWHLAAHLDDESRLGAMPELSPTLVRWSPPPDAPPHLRIGLERLERAQRGETLFVVAEEEAPVPLLERVDDARRTGAVILAMDGGDRELQGLAHEALTVSPEESLLSFDGAQHLVSAAAAQETPEARPRPGLRDRLARVLDKISGTAADESHLR</sequence>
<organism evidence="1 2">
    <name type="scientific">Actinomadura rudentiformis</name>
    <dbReference type="NCBI Taxonomy" id="359158"/>
    <lineage>
        <taxon>Bacteria</taxon>
        <taxon>Bacillati</taxon>
        <taxon>Actinomycetota</taxon>
        <taxon>Actinomycetes</taxon>
        <taxon>Streptosporangiales</taxon>
        <taxon>Thermomonosporaceae</taxon>
        <taxon>Actinomadura</taxon>
    </lineage>
</organism>
<dbReference type="RefSeq" id="WP_151564412.1">
    <property type="nucleotide sequence ID" value="NZ_WBMT01000013.1"/>
</dbReference>
<keyword evidence="2" id="KW-1185">Reference proteome</keyword>
<dbReference type="OrthoDB" id="3825903at2"/>
<evidence type="ECO:0000313" key="1">
    <source>
        <dbReference type="EMBL" id="KAB2345482.1"/>
    </source>
</evidence>
<dbReference type="EMBL" id="WBMT01000013">
    <property type="protein sequence ID" value="KAB2345482.1"/>
    <property type="molecule type" value="Genomic_DNA"/>
</dbReference>
<evidence type="ECO:0000313" key="2">
    <source>
        <dbReference type="Proteomes" id="UP000468735"/>
    </source>
</evidence>